<dbReference type="EMBL" id="JAIWYP010000003">
    <property type="protein sequence ID" value="KAH3845374.1"/>
    <property type="molecule type" value="Genomic_DNA"/>
</dbReference>
<proteinExistence type="predicted"/>
<sequence length="83" mass="9105">MIDQSMRVWASRAGEVTCLVRSIDSSKFQIWHITGALTCYNAEQCNRKCSTVSSSSLQFGHHCAYGILVEAASVYLEDVSAGE</sequence>
<dbReference type="Proteomes" id="UP000828390">
    <property type="component" value="Unassembled WGS sequence"/>
</dbReference>
<evidence type="ECO:0000313" key="1">
    <source>
        <dbReference type="EMBL" id="KAH3845374.1"/>
    </source>
</evidence>
<organism evidence="1 2">
    <name type="scientific">Dreissena polymorpha</name>
    <name type="common">Zebra mussel</name>
    <name type="synonym">Mytilus polymorpha</name>
    <dbReference type="NCBI Taxonomy" id="45954"/>
    <lineage>
        <taxon>Eukaryota</taxon>
        <taxon>Metazoa</taxon>
        <taxon>Spiralia</taxon>
        <taxon>Lophotrochozoa</taxon>
        <taxon>Mollusca</taxon>
        <taxon>Bivalvia</taxon>
        <taxon>Autobranchia</taxon>
        <taxon>Heteroconchia</taxon>
        <taxon>Euheterodonta</taxon>
        <taxon>Imparidentia</taxon>
        <taxon>Neoheterodontei</taxon>
        <taxon>Myida</taxon>
        <taxon>Dreissenoidea</taxon>
        <taxon>Dreissenidae</taxon>
        <taxon>Dreissena</taxon>
    </lineage>
</organism>
<evidence type="ECO:0000313" key="2">
    <source>
        <dbReference type="Proteomes" id="UP000828390"/>
    </source>
</evidence>
<comment type="caution">
    <text evidence="1">The sequence shown here is derived from an EMBL/GenBank/DDBJ whole genome shotgun (WGS) entry which is preliminary data.</text>
</comment>
<reference evidence="1" key="1">
    <citation type="journal article" date="2019" name="bioRxiv">
        <title>The Genome of the Zebra Mussel, Dreissena polymorpha: A Resource for Invasive Species Research.</title>
        <authorList>
            <person name="McCartney M.A."/>
            <person name="Auch B."/>
            <person name="Kono T."/>
            <person name="Mallez S."/>
            <person name="Zhang Y."/>
            <person name="Obille A."/>
            <person name="Becker A."/>
            <person name="Abrahante J.E."/>
            <person name="Garbe J."/>
            <person name="Badalamenti J.P."/>
            <person name="Herman A."/>
            <person name="Mangelson H."/>
            <person name="Liachko I."/>
            <person name="Sullivan S."/>
            <person name="Sone E.D."/>
            <person name="Koren S."/>
            <person name="Silverstein K.A.T."/>
            <person name="Beckman K.B."/>
            <person name="Gohl D.M."/>
        </authorList>
    </citation>
    <scope>NUCLEOTIDE SEQUENCE</scope>
    <source>
        <strain evidence="1">Duluth1</strain>
        <tissue evidence="1">Whole animal</tissue>
    </source>
</reference>
<dbReference type="AlphaFoldDB" id="A0A9D4KTK1"/>
<name>A0A9D4KTK1_DREPO</name>
<keyword evidence="2" id="KW-1185">Reference proteome</keyword>
<protein>
    <submittedName>
        <fullName evidence="1">Uncharacterized protein</fullName>
    </submittedName>
</protein>
<reference evidence="1" key="2">
    <citation type="submission" date="2020-11" db="EMBL/GenBank/DDBJ databases">
        <authorList>
            <person name="McCartney M.A."/>
            <person name="Auch B."/>
            <person name="Kono T."/>
            <person name="Mallez S."/>
            <person name="Becker A."/>
            <person name="Gohl D.M."/>
            <person name="Silverstein K.A.T."/>
            <person name="Koren S."/>
            <person name="Bechman K.B."/>
            <person name="Herman A."/>
            <person name="Abrahante J.E."/>
            <person name="Garbe J."/>
        </authorList>
    </citation>
    <scope>NUCLEOTIDE SEQUENCE</scope>
    <source>
        <strain evidence="1">Duluth1</strain>
        <tissue evidence="1">Whole animal</tissue>
    </source>
</reference>
<accession>A0A9D4KTK1</accession>
<gene>
    <name evidence="1" type="ORF">DPMN_087654</name>
</gene>